<dbReference type="Pfam" id="PF03446">
    <property type="entry name" value="NAD_binding_2"/>
    <property type="match status" value="1"/>
</dbReference>
<gene>
    <name evidence="6" type="ORF">FQ775_17190</name>
</gene>
<dbReference type="PANTHER" id="PTHR43060">
    <property type="entry name" value="3-HYDROXYISOBUTYRATE DEHYDROGENASE-LIKE 1, MITOCHONDRIAL-RELATED"/>
    <property type="match status" value="1"/>
</dbReference>
<dbReference type="SUPFAM" id="SSF51735">
    <property type="entry name" value="NAD(P)-binding Rossmann-fold domains"/>
    <property type="match status" value="1"/>
</dbReference>
<sequence>MASRDRIGFVGVGLMGHGMAKNILAKGFELQVLGHRNREPVENLKRLGAKEVSSARELAETCDIVVLCVTGSPQVEAIVTGADGLASAARPMLICDCSTSDPSSTIRLAEQMASMGITFVDAPLSRTPADAEAGTLDVMAGGTPEAFERVRPVLDCFAQKVVHTGPVGSGHTMKLLNNFISLGYAAIYAEALTLGAKAGLSPEVFDKVIRGGRMDCLFYQTFFRWVLDRDPEAHKFALENGLKDLSYLSAFANATGVANPLGAAARNAFALAVGTGHGKDYVPMLSDIIANANGVRLTGKQDA</sequence>
<accession>A0A5B8L2L6</accession>
<dbReference type="Pfam" id="PF14833">
    <property type="entry name" value="NAD_binding_11"/>
    <property type="match status" value="1"/>
</dbReference>
<dbReference type="KEGG" id="niy:FQ775_17190"/>
<reference evidence="6" key="1">
    <citation type="submission" date="2020-04" db="EMBL/GenBank/DDBJ databases">
        <title>Nitratireductor sp. nov. isolated from mangrove soil.</title>
        <authorList>
            <person name="Ye Y."/>
        </authorList>
    </citation>
    <scope>NUCLEOTIDE SEQUENCE</scope>
    <source>
        <strain evidence="6">SY7</strain>
    </source>
</reference>
<dbReference type="InterPro" id="IPR013328">
    <property type="entry name" value="6PGD_dom2"/>
</dbReference>
<dbReference type="Gene3D" id="3.40.50.720">
    <property type="entry name" value="NAD(P)-binding Rossmann-like Domain"/>
    <property type="match status" value="1"/>
</dbReference>
<dbReference type="PANTHER" id="PTHR43060:SF15">
    <property type="entry name" value="3-HYDROXYISOBUTYRATE DEHYDROGENASE-LIKE 1, MITOCHONDRIAL-RELATED"/>
    <property type="match status" value="1"/>
</dbReference>
<evidence type="ECO:0000313" key="7">
    <source>
        <dbReference type="Proteomes" id="UP000321389"/>
    </source>
</evidence>
<dbReference type="AlphaFoldDB" id="A0A5B8L2L6"/>
<dbReference type="InterPro" id="IPR006115">
    <property type="entry name" value="6PGDH_NADP-bd"/>
</dbReference>
<feature type="domain" description="3-hydroxyisobutyrate dehydrogenase-like NAD-binding" evidence="5">
    <location>
        <begin position="168"/>
        <end position="280"/>
    </location>
</feature>
<evidence type="ECO:0000256" key="1">
    <source>
        <dbReference type="ARBA" id="ARBA00023002"/>
    </source>
</evidence>
<dbReference type="GO" id="GO:0016491">
    <property type="term" value="F:oxidoreductase activity"/>
    <property type="evidence" value="ECO:0007669"/>
    <property type="project" value="UniProtKB-KW"/>
</dbReference>
<evidence type="ECO:0000256" key="3">
    <source>
        <dbReference type="PIRSR" id="PIRSR000103-1"/>
    </source>
</evidence>
<proteinExistence type="predicted"/>
<dbReference type="SUPFAM" id="SSF48179">
    <property type="entry name" value="6-phosphogluconate dehydrogenase C-terminal domain-like"/>
    <property type="match status" value="1"/>
</dbReference>
<evidence type="ECO:0000259" key="5">
    <source>
        <dbReference type="Pfam" id="PF14833"/>
    </source>
</evidence>
<dbReference type="InterPro" id="IPR036291">
    <property type="entry name" value="NAD(P)-bd_dom_sf"/>
</dbReference>
<feature type="active site" evidence="3">
    <location>
        <position position="174"/>
    </location>
</feature>
<dbReference type="Proteomes" id="UP000321389">
    <property type="component" value="Chromosome"/>
</dbReference>
<keyword evidence="7" id="KW-1185">Reference proteome</keyword>
<dbReference type="EMBL" id="CP042301">
    <property type="protein sequence ID" value="QDZ01972.1"/>
    <property type="molecule type" value="Genomic_DNA"/>
</dbReference>
<dbReference type="InterPro" id="IPR015815">
    <property type="entry name" value="HIBADH-related"/>
</dbReference>
<dbReference type="RefSeq" id="WP_146300613.1">
    <property type="nucleotide sequence ID" value="NZ_CP042301.2"/>
</dbReference>
<dbReference type="GO" id="GO:0050661">
    <property type="term" value="F:NADP binding"/>
    <property type="evidence" value="ECO:0007669"/>
    <property type="project" value="InterPro"/>
</dbReference>
<dbReference type="Gene3D" id="1.10.1040.10">
    <property type="entry name" value="N-(1-d-carboxylethyl)-l-norvaline Dehydrogenase, domain 2"/>
    <property type="match status" value="1"/>
</dbReference>
<keyword evidence="1" id="KW-0560">Oxidoreductase</keyword>
<dbReference type="InterPro" id="IPR008927">
    <property type="entry name" value="6-PGluconate_DH-like_C_sf"/>
</dbReference>
<evidence type="ECO:0000313" key="6">
    <source>
        <dbReference type="EMBL" id="QDZ01972.1"/>
    </source>
</evidence>
<keyword evidence="2" id="KW-0520">NAD</keyword>
<dbReference type="OrthoDB" id="9812907at2"/>
<dbReference type="InterPro" id="IPR029154">
    <property type="entry name" value="HIBADH-like_NADP-bd"/>
</dbReference>
<organism evidence="6 7">
    <name type="scientific">Nitratireductor mangrovi</name>
    <dbReference type="NCBI Taxonomy" id="2599600"/>
    <lineage>
        <taxon>Bacteria</taxon>
        <taxon>Pseudomonadati</taxon>
        <taxon>Pseudomonadota</taxon>
        <taxon>Alphaproteobacteria</taxon>
        <taxon>Hyphomicrobiales</taxon>
        <taxon>Phyllobacteriaceae</taxon>
        <taxon>Nitratireductor</taxon>
    </lineage>
</organism>
<evidence type="ECO:0000259" key="4">
    <source>
        <dbReference type="Pfam" id="PF03446"/>
    </source>
</evidence>
<dbReference type="PIRSF" id="PIRSF000103">
    <property type="entry name" value="HIBADH"/>
    <property type="match status" value="1"/>
</dbReference>
<feature type="domain" description="6-phosphogluconate dehydrogenase NADP-binding" evidence="4">
    <location>
        <begin position="6"/>
        <end position="165"/>
    </location>
</feature>
<evidence type="ECO:0000256" key="2">
    <source>
        <dbReference type="ARBA" id="ARBA00023027"/>
    </source>
</evidence>
<name>A0A5B8L2L6_9HYPH</name>
<protein>
    <submittedName>
        <fullName evidence="6">NAD(P)-dependent oxidoreductase</fullName>
    </submittedName>
</protein>
<dbReference type="GO" id="GO:0051287">
    <property type="term" value="F:NAD binding"/>
    <property type="evidence" value="ECO:0007669"/>
    <property type="project" value="InterPro"/>
</dbReference>